<evidence type="ECO:0000256" key="1">
    <source>
        <dbReference type="ARBA" id="ARBA00023860"/>
    </source>
</evidence>
<dbReference type="SUPFAM" id="SSF56112">
    <property type="entry name" value="Protein kinase-like (PK-like)"/>
    <property type="match status" value="1"/>
</dbReference>
<dbReference type="GO" id="GO:0004672">
    <property type="term" value="F:protein kinase activity"/>
    <property type="evidence" value="ECO:0007669"/>
    <property type="project" value="InterPro"/>
</dbReference>
<reference evidence="3 4" key="1">
    <citation type="submission" date="2016-11" db="EMBL/GenBank/DDBJ databases">
        <title>The macronuclear genome of Stentor coeruleus: a giant cell with tiny introns.</title>
        <authorList>
            <person name="Slabodnick M."/>
            <person name="Ruby J.G."/>
            <person name="Reiff S.B."/>
            <person name="Swart E.C."/>
            <person name="Gosai S."/>
            <person name="Prabakaran S."/>
            <person name="Witkowska E."/>
            <person name="Larue G.E."/>
            <person name="Fisher S."/>
            <person name="Freeman R.M."/>
            <person name="Gunawardena J."/>
            <person name="Chu W."/>
            <person name="Stover N.A."/>
            <person name="Gregory B.D."/>
            <person name="Nowacki M."/>
            <person name="Derisi J."/>
            <person name="Roy S.W."/>
            <person name="Marshall W.F."/>
            <person name="Sood P."/>
        </authorList>
    </citation>
    <scope>NUCLEOTIDE SEQUENCE [LARGE SCALE GENOMIC DNA]</scope>
    <source>
        <strain evidence="3">WM001</strain>
    </source>
</reference>
<sequence length="390" mass="45146">MIDKTIDERFLIRKKLHENPNFIIYKAVDLKNSSKVALKIDILPSENSLVTHEREILSNLNHQASFPRVYVSGISQGLNYIAQSYLGKSLQHYFEQNGKLSLACILKIGDELLLRIESLHKAGFVHRNLKPENIHVGYGTNWQSLFVIGYRTTTKYLEDNNEDHVHMRRTYALPENATYSSLNTLNKYVHSRRDDIESLIYMLIHFLSGKLPWLANKNASPLEIKTIKESISFGKLCDNCPTEFLAMLRYTRSLKFDEEPNYEMLRNSLSMLAIKNRIAKAYDWSIKQEKINFLYKVKKPKKIFQMSTDMKKYLTCAVPKIGAFSPKQISLNRSLAFPSIGNESDCRSEDTTAELVRTDTVELKTFPEFSNKAEILRLRQEFLNSRKENA</sequence>
<dbReference type="Pfam" id="PF00069">
    <property type="entry name" value="Pkinase"/>
    <property type="match status" value="1"/>
</dbReference>
<gene>
    <name evidence="3" type="ORF">SteCoe_9601</name>
</gene>
<evidence type="ECO:0000313" key="4">
    <source>
        <dbReference type="Proteomes" id="UP000187209"/>
    </source>
</evidence>
<protein>
    <recommendedName>
        <fullName evidence="1">Casein kinase I</fullName>
    </recommendedName>
</protein>
<dbReference type="GO" id="GO:0005524">
    <property type="term" value="F:ATP binding"/>
    <property type="evidence" value="ECO:0007669"/>
    <property type="project" value="InterPro"/>
</dbReference>
<evidence type="ECO:0000259" key="2">
    <source>
        <dbReference type="PROSITE" id="PS50011"/>
    </source>
</evidence>
<dbReference type="InterPro" id="IPR050235">
    <property type="entry name" value="CK1_Ser-Thr_kinase"/>
</dbReference>
<evidence type="ECO:0000313" key="3">
    <source>
        <dbReference type="EMBL" id="OMJ88472.1"/>
    </source>
</evidence>
<dbReference type="AlphaFoldDB" id="A0A1R2CHG8"/>
<accession>A0A1R2CHG8</accession>
<name>A0A1R2CHG8_9CILI</name>
<dbReference type="EMBL" id="MPUH01000150">
    <property type="protein sequence ID" value="OMJ88472.1"/>
    <property type="molecule type" value="Genomic_DNA"/>
</dbReference>
<organism evidence="3 4">
    <name type="scientific">Stentor coeruleus</name>
    <dbReference type="NCBI Taxonomy" id="5963"/>
    <lineage>
        <taxon>Eukaryota</taxon>
        <taxon>Sar</taxon>
        <taxon>Alveolata</taxon>
        <taxon>Ciliophora</taxon>
        <taxon>Postciliodesmatophora</taxon>
        <taxon>Heterotrichea</taxon>
        <taxon>Heterotrichida</taxon>
        <taxon>Stentoridae</taxon>
        <taxon>Stentor</taxon>
    </lineage>
</organism>
<dbReference type="InterPro" id="IPR011009">
    <property type="entry name" value="Kinase-like_dom_sf"/>
</dbReference>
<keyword evidence="4" id="KW-1185">Reference proteome</keyword>
<dbReference type="PANTHER" id="PTHR11909">
    <property type="entry name" value="CASEIN KINASE-RELATED"/>
    <property type="match status" value="1"/>
</dbReference>
<dbReference type="Gene3D" id="1.10.510.10">
    <property type="entry name" value="Transferase(Phosphotransferase) domain 1"/>
    <property type="match status" value="1"/>
</dbReference>
<comment type="caution">
    <text evidence="3">The sequence shown here is derived from an EMBL/GenBank/DDBJ whole genome shotgun (WGS) entry which is preliminary data.</text>
</comment>
<proteinExistence type="predicted"/>
<dbReference type="Proteomes" id="UP000187209">
    <property type="component" value="Unassembled WGS sequence"/>
</dbReference>
<feature type="domain" description="Protein kinase" evidence="2">
    <location>
        <begin position="10"/>
        <end position="272"/>
    </location>
</feature>
<dbReference type="SMART" id="SM00220">
    <property type="entry name" value="S_TKc"/>
    <property type="match status" value="1"/>
</dbReference>
<dbReference type="OrthoDB" id="248923at2759"/>
<dbReference type="PROSITE" id="PS50011">
    <property type="entry name" value="PROTEIN_KINASE_DOM"/>
    <property type="match status" value="1"/>
</dbReference>
<dbReference type="InterPro" id="IPR000719">
    <property type="entry name" value="Prot_kinase_dom"/>
</dbReference>